<dbReference type="InterPro" id="IPR003959">
    <property type="entry name" value="ATPase_AAA_core"/>
</dbReference>
<evidence type="ECO:0000256" key="1">
    <source>
        <dbReference type="ARBA" id="ARBA00007448"/>
    </source>
</evidence>
<evidence type="ECO:0000313" key="5">
    <source>
        <dbReference type="EMBL" id="EER05664.1"/>
    </source>
</evidence>
<dbReference type="InterPro" id="IPR027417">
    <property type="entry name" value="P-loop_NTPase"/>
</dbReference>
<dbReference type="Pfam" id="PF00004">
    <property type="entry name" value="AAA"/>
    <property type="match status" value="2"/>
</dbReference>
<dbReference type="Proteomes" id="UP000007800">
    <property type="component" value="Unassembled WGS sequence"/>
</dbReference>
<feature type="region of interest" description="Disordered" evidence="3">
    <location>
        <begin position="383"/>
        <end position="417"/>
    </location>
</feature>
<dbReference type="SMART" id="SM00382">
    <property type="entry name" value="AAA"/>
    <property type="match status" value="1"/>
</dbReference>
<evidence type="ECO:0000259" key="4">
    <source>
        <dbReference type="SMART" id="SM00382"/>
    </source>
</evidence>
<feature type="region of interest" description="Disordered" evidence="3">
    <location>
        <begin position="579"/>
        <end position="610"/>
    </location>
</feature>
<feature type="compositionally biased region" description="Basic and acidic residues" evidence="3">
    <location>
        <begin position="383"/>
        <end position="401"/>
    </location>
</feature>
<dbReference type="InterPro" id="IPR050747">
    <property type="entry name" value="Mitochondrial_chaperone_BCS1"/>
</dbReference>
<evidence type="ECO:0000313" key="6">
    <source>
        <dbReference type="Proteomes" id="UP000007800"/>
    </source>
</evidence>
<dbReference type="OrthoDB" id="10251412at2759"/>
<dbReference type="InParanoid" id="C5LCI1"/>
<evidence type="ECO:0000256" key="2">
    <source>
        <dbReference type="RuleBase" id="RU003651"/>
    </source>
</evidence>
<dbReference type="EMBL" id="GG680918">
    <property type="protein sequence ID" value="EER05664.1"/>
    <property type="molecule type" value="Genomic_DNA"/>
</dbReference>
<evidence type="ECO:0000256" key="3">
    <source>
        <dbReference type="SAM" id="MobiDB-lite"/>
    </source>
</evidence>
<keyword evidence="6" id="KW-1185">Reference proteome</keyword>
<feature type="compositionally biased region" description="Low complexity" evidence="3">
    <location>
        <begin position="593"/>
        <end position="603"/>
    </location>
</feature>
<dbReference type="SUPFAM" id="SSF52540">
    <property type="entry name" value="P-loop containing nucleoside triphosphate hydrolases"/>
    <property type="match status" value="1"/>
</dbReference>
<keyword evidence="2" id="KW-0067">ATP-binding</keyword>
<feature type="domain" description="AAA+ ATPase" evidence="4">
    <location>
        <begin position="294"/>
        <end position="515"/>
    </location>
</feature>
<dbReference type="AlphaFoldDB" id="C5LCI1"/>
<dbReference type="PANTHER" id="PTHR23070">
    <property type="entry name" value="BCS1 AAA-TYPE ATPASE"/>
    <property type="match status" value="1"/>
</dbReference>
<dbReference type="GeneID" id="9042639"/>
<accession>C5LCI1</accession>
<dbReference type="GO" id="GO:0016887">
    <property type="term" value="F:ATP hydrolysis activity"/>
    <property type="evidence" value="ECO:0007669"/>
    <property type="project" value="InterPro"/>
</dbReference>
<organism evidence="6">
    <name type="scientific">Perkinsus marinus (strain ATCC 50983 / TXsc)</name>
    <dbReference type="NCBI Taxonomy" id="423536"/>
    <lineage>
        <taxon>Eukaryota</taxon>
        <taxon>Sar</taxon>
        <taxon>Alveolata</taxon>
        <taxon>Perkinsozoa</taxon>
        <taxon>Perkinsea</taxon>
        <taxon>Perkinsida</taxon>
        <taxon>Perkinsidae</taxon>
        <taxon>Perkinsus</taxon>
    </lineage>
</organism>
<feature type="compositionally biased region" description="Polar residues" evidence="3">
    <location>
        <begin position="406"/>
        <end position="417"/>
    </location>
</feature>
<proteinExistence type="inferred from homology"/>
<keyword evidence="2" id="KW-0547">Nucleotide-binding</keyword>
<protein>
    <submittedName>
        <fullName evidence="5">Bcs1 aaa-type ATPase, putative</fullName>
    </submittedName>
</protein>
<dbReference type="OMA" id="SMERLIH"/>
<dbReference type="GO" id="GO:0005524">
    <property type="term" value="F:ATP binding"/>
    <property type="evidence" value="ECO:0007669"/>
    <property type="project" value="UniProtKB-KW"/>
</dbReference>
<gene>
    <name evidence="5" type="ORF">Pmar_PMAR011708</name>
</gene>
<dbReference type="Gene3D" id="3.40.50.300">
    <property type="entry name" value="P-loop containing nucleotide triphosphate hydrolases"/>
    <property type="match status" value="1"/>
</dbReference>
<name>C5LCI1_PERM5</name>
<dbReference type="InterPro" id="IPR003960">
    <property type="entry name" value="ATPase_AAA_CS"/>
</dbReference>
<comment type="similarity">
    <text evidence="1">Belongs to the AAA ATPase family. BCS1 subfamily.</text>
</comment>
<sequence length="610" mass="68604">MDDIQDAVNSGVNMGLTSLLRSGNKYRDLALCIAVPIAMKVITDRQVLIDVWDSLKSTLHWVTARPDEFIREISFLEGQNLDTDNDDSSVLDTTQRNNILQKALRLYIEEKYHLGGNNMEVFLVAHRTIKLEKDRYGDAVMFTGNAQQLQSYEVTRLPSKGHWVLVDEVEDIWFKQEEIVDNVKTTKSNGDYKTTTNNKITSFFIKSRGLGAGDRVDGFIGRAYDWYVRKKLEEADGSRYFYIRTKEEDEFKKYRLSDCKSFDSLFFPEKDSLIRLVDDFVHKRGKFAISGFPNKLGLLLDGPPGTGKTSLIKALAQYTNRNVVCVSLEKVMTNQELMDILFDLSFPVKGDDEPPKLDFADIIFVMEDVDAASKVVYSRGSMDKEGAHREDLKDTPTKPSEDSMSEAATGSVEDSQPSMERLIHAVTTGVLAAKNISDDRAPSKGNADVLKDTGRISLFDDPDKLSLSGLLNALDGIVDSPGRILVMTTNHPERLDPALIRPGRINKRIHMGWMMPDMAAQMLSHYLSVRPSPEEEAEIEHMFGSFNISPATLEQTCAEFDTIGEVLESLKLGLELDDEEEGHPSHLKRHYNESTTAATSESSQHAMEFR</sequence>
<dbReference type="RefSeq" id="XP_002773848.1">
    <property type="nucleotide sequence ID" value="XM_002773802.1"/>
</dbReference>
<dbReference type="PROSITE" id="PS00674">
    <property type="entry name" value="AAA"/>
    <property type="match status" value="1"/>
</dbReference>
<reference evidence="5 6" key="1">
    <citation type="submission" date="2008-07" db="EMBL/GenBank/DDBJ databases">
        <authorList>
            <person name="El-Sayed N."/>
            <person name="Caler E."/>
            <person name="Inman J."/>
            <person name="Amedeo P."/>
            <person name="Hass B."/>
            <person name="Wortman J."/>
        </authorList>
    </citation>
    <scope>NUCLEOTIDE SEQUENCE [LARGE SCALE GENOMIC DNA]</scope>
    <source>
        <strain evidence="6">ATCC 50983 / TXsc</strain>
    </source>
</reference>
<dbReference type="InterPro" id="IPR003593">
    <property type="entry name" value="AAA+_ATPase"/>
</dbReference>